<accession>A0A0F9WBX6</accession>
<proteinExistence type="predicted"/>
<dbReference type="EMBL" id="LAZR01000305">
    <property type="protein sequence ID" value="KKN75713.1"/>
    <property type="molecule type" value="Genomic_DNA"/>
</dbReference>
<sequence length="74" mass="8490">MVGIQKEIIDLLNEACSQEPDQSILQVISSCFAEGDISHIDDYELRDNLAVLIQVNKERIHDYQLSKKRRTSSK</sequence>
<dbReference type="AlphaFoldDB" id="A0A0F9WBX6"/>
<gene>
    <name evidence="1" type="ORF">LCGC14_0378160</name>
</gene>
<reference evidence="1" key="1">
    <citation type="journal article" date="2015" name="Nature">
        <title>Complex archaea that bridge the gap between prokaryotes and eukaryotes.</title>
        <authorList>
            <person name="Spang A."/>
            <person name="Saw J.H."/>
            <person name="Jorgensen S.L."/>
            <person name="Zaremba-Niedzwiedzka K."/>
            <person name="Martijn J."/>
            <person name="Lind A.E."/>
            <person name="van Eijk R."/>
            <person name="Schleper C."/>
            <person name="Guy L."/>
            <person name="Ettema T.J."/>
        </authorList>
    </citation>
    <scope>NUCLEOTIDE SEQUENCE</scope>
</reference>
<name>A0A0F9WBX6_9ZZZZ</name>
<evidence type="ECO:0000313" key="1">
    <source>
        <dbReference type="EMBL" id="KKN75713.1"/>
    </source>
</evidence>
<comment type="caution">
    <text evidence="1">The sequence shown here is derived from an EMBL/GenBank/DDBJ whole genome shotgun (WGS) entry which is preliminary data.</text>
</comment>
<organism evidence="1">
    <name type="scientific">marine sediment metagenome</name>
    <dbReference type="NCBI Taxonomy" id="412755"/>
    <lineage>
        <taxon>unclassified sequences</taxon>
        <taxon>metagenomes</taxon>
        <taxon>ecological metagenomes</taxon>
    </lineage>
</organism>
<protein>
    <submittedName>
        <fullName evidence="1">Uncharacterized protein</fullName>
    </submittedName>
</protein>